<accession>A0A9X2FKU0</accession>
<dbReference type="Gene3D" id="3.40.50.300">
    <property type="entry name" value="P-loop containing nucleotide triphosphate hydrolases"/>
    <property type="match status" value="1"/>
</dbReference>
<dbReference type="InterPro" id="IPR017871">
    <property type="entry name" value="ABC_transporter-like_CS"/>
</dbReference>
<dbReference type="InterPro" id="IPR017911">
    <property type="entry name" value="MacB-like_ATP-bd"/>
</dbReference>
<reference evidence="8 9" key="1">
    <citation type="journal article" date="2023" name="Int. J. Syst. Evol. Microbiol.">
        <title>Ligilactobacillus ubinensis sp. nov., a novel species isolated from the wild ferment of a durian fruit (Durio zibethinus).</title>
        <authorList>
            <person name="Heng Y.C."/>
            <person name="Menon N."/>
            <person name="Chen B."/>
            <person name="Loo B.Z.L."/>
            <person name="Wong G.W.J."/>
            <person name="Lim A.C.H."/>
            <person name="Silvaraju S."/>
            <person name="Kittelmann S."/>
        </authorList>
    </citation>
    <scope>NUCLEOTIDE SEQUENCE [LARGE SCALE GENOMIC DNA]</scope>
    <source>
        <strain evidence="8 9">WILCCON 0076</strain>
    </source>
</reference>
<evidence type="ECO:0000313" key="9">
    <source>
        <dbReference type="Proteomes" id="UP001139006"/>
    </source>
</evidence>
<keyword evidence="9" id="KW-1185">Reference proteome</keyword>
<dbReference type="PANTHER" id="PTHR24220:SF689">
    <property type="entry name" value="LIPOPROTEIN-RELEASING SYSTEM ATP-BINDING PROTEIN LOLD"/>
    <property type="match status" value="1"/>
</dbReference>
<dbReference type="RefSeq" id="WP_253360877.1">
    <property type="nucleotide sequence ID" value="NZ_JAIULA010000014.1"/>
</dbReference>
<evidence type="ECO:0000256" key="1">
    <source>
        <dbReference type="ARBA" id="ARBA00005417"/>
    </source>
</evidence>
<evidence type="ECO:0000256" key="5">
    <source>
        <dbReference type="ARBA" id="ARBA00049360"/>
    </source>
</evidence>
<dbReference type="Pfam" id="PF00005">
    <property type="entry name" value="ABC_tran"/>
    <property type="match status" value="1"/>
</dbReference>
<dbReference type="FunFam" id="3.40.50.300:FF:000056">
    <property type="entry name" value="Cell division ATP-binding protein FtsE"/>
    <property type="match status" value="1"/>
</dbReference>
<dbReference type="GO" id="GO:0005524">
    <property type="term" value="F:ATP binding"/>
    <property type="evidence" value="ECO:0007669"/>
    <property type="project" value="UniProtKB-KW"/>
</dbReference>
<dbReference type="InterPro" id="IPR003439">
    <property type="entry name" value="ABC_transporter-like_ATP-bd"/>
</dbReference>
<dbReference type="SMART" id="SM00382">
    <property type="entry name" value="AAA"/>
    <property type="match status" value="1"/>
</dbReference>
<gene>
    <name evidence="8" type="ORF">LB941_07665</name>
</gene>
<dbReference type="EMBL" id="JAIULA010000014">
    <property type="protein sequence ID" value="MCP0887210.1"/>
    <property type="molecule type" value="Genomic_DNA"/>
</dbReference>
<dbReference type="GO" id="GO:0022857">
    <property type="term" value="F:transmembrane transporter activity"/>
    <property type="evidence" value="ECO:0007669"/>
    <property type="project" value="TreeGrafter"/>
</dbReference>
<proteinExistence type="inferred from homology"/>
<dbReference type="CDD" id="cd03255">
    <property type="entry name" value="ABC_MJ0796_LolCDE_FtsE"/>
    <property type="match status" value="1"/>
</dbReference>
<dbReference type="InterPro" id="IPR027417">
    <property type="entry name" value="P-loop_NTPase"/>
</dbReference>
<dbReference type="PROSITE" id="PS00211">
    <property type="entry name" value="ABC_TRANSPORTER_1"/>
    <property type="match status" value="1"/>
</dbReference>
<evidence type="ECO:0000259" key="7">
    <source>
        <dbReference type="PROSITE" id="PS50893"/>
    </source>
</evidence>
<comment type="catalytic activity">
    <reaction evidence="5">
        <text>ATP + H2O = ADP + phosphate + H(+)</text>
        <dbReference type="Rhea" id="RHEA:13065"/>
        <dbReference type="ChEBI" id="CHEBI:15377"/>
        <dbReference type="ChEBI" id="CHEBI:15378"/>
        <dbReference type="ChEBI" id="CHEBI:30616"/>
        <dbReference type="ChEBI" id="CHEBI:43474"/>
        <dbReference type="ChEBI" id="CHEBI:456216"/>
    </reaction>
</comment>
<dbReference type="GO" id="GO:0005886">
    <property type="term" value="C:plasma membrane"/>
    <property type="evidence" value="ECO:0007669"/>
    <property type="project" value="TreeGrafter"/>
</dbReference>
<evidence type="ECO:0000313" key="8">
    <source>
        <dbReference type="EMBL" id="MCP0887210.1"/>
    </source>
</evidence>
<evidence type="ECO:0000256" key="6">
    <source>
        <dbReference type="ARBA" id="ARBA00055994"/>
    </source>
</evidence>
<protein>
    <submittedName>
        <fullName evidence="8">ABC transporter ATP-binding protein</fullName>
    </submittedName>
</protein>
<keyword evidence="2" id="KW-0813">Transport</keyword>
<evidence type="ECO:0000256" key="3">
    <source>
        <dbReference type="ARBA" id="ARBA00022741"/>
    </source>
</evidence>
<keyword evidence="3" id="KW-0547">Nucleotide-binding</keyword>
<comment type="function">
    <text evidence="6">Part of the ABC transporter FtsEX involved in cellular division. Has ATPase activity. Essential for cell division and viability.</text>
</comment>
<dbReference type="InterPro" id="IPR015854">
    <property type="entry name" value="ABC_transpr_LolD-like"/>
</dbReference>
<dbReference type="Proteomes" id="UP001139006">
    <property type="component" value="Unassembled WGS sequence"/>
</dbReference>
<dbReference type="PANTHER" id="PTHR24220">
    <property type="entry name" value="IMPORT ATP-BINDING PROTEIN"/>
    <property type="match status" value="1"/>
</dbReference>
<name>A0A9X2FKU0_9LACO</name>
<dbReference type="AlphaFoldDB" id="A0A9X2FKU0"/>
<comment type="similarity">
    <text evidence="1">Belongs to the ABC transporter superfamily.</text>
</comment>
<dbReference type="GO" id="GO:0016887">
    <property type="term" value="F:ATP hydrolysis activity"/>
    <property type="evidence" value="ECO:0007669"/>
    <property type="project" value="InterPro"/>
</dbReference>
<feature type="domain" description="ABC transporter" evidence="7">
    <location>
        <begin position="2"/>
        <end position="223"/>
    </location>
</feature>
<dbReference type="InterPro" id="IPR003593">
    <property type="entry name" value="AAA+_ATPase"/>
</dbReference>
<dbReference type="SUPFAM" id="SSF52540">
    <property type="entry name" value="P-loop containing nucleoside triphosphate hydrolases"/>
    <property type="match status" value="1"/>
</dbReference>
<comment type="caution">
    <text evidence="8">The sequence shown here is derived from an EMBL/GenBank/DDBJ whole genome shotgun (WGS) entry which is preliminary data.</text>
</comment>
<keyword evidence="4 8" id="KW-0067">ATP-binding</keyword>
<sequence length="223" mass="24776">MLETKDIGYWYDHQANALYRNVNLQFAEGKTYAIVGSSGSGKTTFLSLIAGLDKPSEGEVLYNGRAINKIGLTNYRNKYVSIVFQSYNLFTYMSALDNVLTAMAITNSQHKGDKEYAIDMLSKIGIDQDMAKKNVQRLSGGQQQRVAIVRAMCCDAKVVVADEPTGNLDETNTRETIELFQELAHAQGKCVIIVTHEPEVAKMCDETIELKNKEFTTKSAIKA</sequence>
<dbReference type="PROSITE" id="PS50893">
    <property type="entry name" value="ABC_TRANSPORTER_2"/>
    <property type="match status" value="1"/>
</dbReference>
<evidence type="ECO:0000256" key="2">
    <source>
        <dbReference type="ARBA" id="ARBA00022448"/>
    </source>
</evidence>
<evidence type="ECO:0000256" key="4">
    <source>
        <dbReference type="ARBA" id="ARBA00022840"/>
    </source>
</evidence>
<organism evidence="8 9">
    <name type="scientific">Ligilactobacillus ubinensis</name>
    <dbReference type="NCBI Taxonomy" id="2876789"/>
    <lineage>
        <taxon>Bacteria</taxon>
        <taxon>Bacillati</taxon>
        <taxon>Bacillota</taxon>
        <taxon>Bacilli</taxon>
        <taxon>Lactobacillales</taxon>
        <taxon>Lactobacillaceae</taxon>
        <taxon>Ligilactobacillus</taxon>
    </lineage>
</organism>